<evidence type="ECO:0000256" key="2">
    <source>
        <dbReference type="SAM" id="SignalP"/>
    </source>
</evidence>
<dbReference type="RefSeq" id="WP_119787375.1">
    <property type="nucleotide sequence ID" value="NZ_QYUQ01000002.1"/>
</dbReference>
<evidence type="ECO:0000256" key="1">
    <source>
        <dbReference type="SAM" id="Phobius"/>
    </source>
</evidence>
<dbReference type="Proteomes" id="UP000266327">
    <property type="component" value="Unassembled WGS sequence"/>
</dbReference>
<gene>
    <name evidence="3" type="ORF">D3878_21745</name>
</gene>
<dbReference type="PIRSF" id="PIRSF029543">
    <property type="entry name" value="UCP029543"/>
    <property type="match status" value="1"/>
</dbReference>
<proteinExistence type="predicted"/>
<comment type="caution">
    <text evidence="3">The sequence shown here is derived from an EMBL/GenBank/DDBJ whole genome shotgun (WGS) entry which is preliminary data.</text>
</comment>
<keyword evidence="2" id="KW-0732">Signal</keyword>
<sequence length="129" mass="13763">MSKFKRLIASSLIVCLTGLSLPMQASAAIVSTQEAAGTSSMAAERDRVAGFFSRDDVRKSLESQGVDPQAAIDRVATLSDAEVQQLATRIDNAPAGGDVLGIIFTIFIVLLVTDILGFTKVFPFTRSIR</sequence>
<keyword evidence="1" id="KW-1133">Transmembrane helix</keyword>
<evidence type="ECO:0000313" key="4">
    <source>
        <dbReference type="Proteomes" id="UP000266327"/>
    </source>
</evidence>
<feature type="signal peptide" evidence="2">
    <location>
        <begin position="1"/>
        <end position="27"/>
    </location>
</feature>
<organism evidence="3 4">
    <name type="scientific">Noviherbaspirillum sedimenti</name>
    <dbReference type="NCBI Taxonomy" id="2320865"/>
    <lineage>
        <taxon>Bacteria</taxon>
        <taxon>Pseudomonadati</taxon>
        <taxon>Pseudomonadota</taxon>
        <taxon>Betaproteobacteria</taxon>
        <taxon>Burkholderiales</taxon>
        <taxon>Oxalobacteraceae</taxon>
        <taxon>Noviherbaspirillum</taxon>
    </lineage>
</organism>
<evidence type="ECO:0008006" key="5">
    <source>
        <dbReference type="Google" id="ProtNLM"/>
    </source>
</evidence>
<dbReference type="EMBL" id="QYUQ01000002">
    <property type="protein sequence ID" value="RJG03891.1"/>
    <property type="molecule type" value="Genomic_DNA"/>
</dbReference>
<dbReference type="InterPro" id="IPR016924">
    <property type="entry name" value="UCP029543"/>
</dbReference>
<reference evidence="4" key="1">
    <citation type="submission" date="2018-09" db="EMBL/GenBank/DDBJ databases">
        <authorList>
            <person name="Zhu H."/>
        </authorList>
    </citation>
    <scope>NUCLEOTIDE SEQUENCE [LARGE SCALE GENOMIC DNA]</scope>
    <source>
        <strain evidence="4">K1S02-23</strain>
    </source>
</reference>
<protein>
    <recommendedName>
        <fullName evidence="5">PA2779 family protein</fullName>
    </recommendedName>
</protein>
<dbReference type="NCBIfam" id="NF033919">
    <property type="entry name" value="PA2779_fam"/>
    <property type="match status" value="1"/>
</dbReference>
<feature type="chain" id="PRO_5017176039" description="PA2779 family protein" evidence="2">
    <location>
        <begin position="28"/>
        <end position="129"/>
    </location>
</feature>
<dbReference type="Pfam" id="PF20332">
    <property type="entry name" value="DUF6627"/>
    <property type="match status" value="1"/>
</dbReference>
<name>A0A3A3G7F2_9BURK</name>
<dbReference type="AlphaFoldDB" id="A0A3A3G7F2"/>
<accession>A0A3A3G7F2</accession>
<feature type="transmembrane region" description="Helical" evidence="1">
    <location>
        <begin position="99"/>
        <end position="119"/>
    </location>
</feature>
<keyword evidence="4" id="KW-1185">Reference proteome</keyword>
<keyword evidence="1" id="KW-0472">Membrane</keyword>
<keyword evidence="1" id="KW-0812">Transmembrane</keyword>
<dbReference type="InterPro" id="IPR046735">
    <property type="entry name" value="PA2779-like"/>
</dbReference>
<dbReference type="OrthoDB" id="7651521at2"/>
<evidence type="ECO:0000313" key="3">
    <source>
        <dbReference type="EMBL" id="RJG03891.1"/>
    </source>
</evidence>